<evidence type="ECO:0000313" key="10">
    <source>
        <dbReference type="Proteomes" id="UP001595817"/>
    </source>
</evidence>
<dbReference type="InterPro" id="IPR050388">
    <property type="entry name" value="ABC_Ni/Peptide_Import"/>
</dbReference>
<comment type="subcellular location">
    <subcellularLocation>
        <location evidence="1">Cell membrane</location>
        <topology evidence="1">Peripheral membrane protein</topology>
    </subcellularLocation>
</comment>
<dbReference type="RefSeq" id="WP_378152576.1">
    <property type="nucleotide sequence ID" value="NZ_JBHSEC010000003.1"/>
</dbReference>
<dbReference type="PROSITE" id="PS50893">
    <property type="entry name" value="ABC_TRANSPORTER_2"/>
    <property type="match status" value="1"/>
</dbReference>
<dbReference type="Pfam" id="PF08352">
    <property type="entry name" value="oligo_HPY"/>
    <property type="match status" value="1"/>
</dbReference>
<dbReference type="InterPro" id="IPR003439">
    <property type="entry name" value="ABC_transporter-like_ATP-bd"/>
</dbReference>
<evidence type="ECO:0000256" key="6">
    <source>
        <dbReference type="ARBA" id="ARBA00022840"/>
    </source>
</evidence>
<evidence type="ECO:0000313" key="9">
    <source>
        <dbReference type="EMBL" id="MFC4409538.1"/>
    </source>
</evidence>
<evidence type="ECO:0000256" key="3">
    <source>
        <dbReference type="ARBA" id="ARBA00022448"/>
    </source>
</evidence>
<dbReference type="SUPFAM" id="SSF52540">
    <property type="entry name" value="P-loop containing nucleoside triphosphate hydrolases"/>
    <property type="match status" value="1"/>
</dbReference>
<keyword evidence="3" id="KW-0813">Transport</keyword>
<dbReference type="CDD" id="cd03257">
    <property type="entry name" value="ABC_NikE_OppD_transporters"/>
    <property type="match status" value="1"/>
</dbReference>
<dbReference type="InterPro" id="IPR027417">
    <property type="entry name" value="P-loop_NTPase"/>
</dbReference>
<name>A0ABV8X0V4_9LACT</name>
<dbReference type="InterPro" id="IPR013563">
    <property type="entry name" value="Oligopep_ABC_C"/>
</dbReference>
<proteinExistence type="inferred from homology"/>
<dbReference type="SMART" id="SM00382">
    <property type="entry name" value="AAA"/>
    <property type="match status" value="1"/>
</dbReference>
<dbReference type="PANTHER" id="PTHR43297">
    <property type="entry name" value="OLIGOPEPTIDE TRANSPORT ATP-BINDING PROTEIN APPD"/>
    <property type="match status" value="1"/>
</dbReference>
<organism evidence="9 10">
    <name type="scientific">Chungangia koreensis</name>
    <dbReference type="NCBI Taxonomy" id="752657"/>
    <lineage>
        <taxon>Bacteria</taxon>
        <taxon>Bacillati</taxon>
        <taxon>Bacillota</taxon>
        <taxon>Bacilli</taxon>
        <taxon>Lactobacillales</taxon>
        <taxon>Chungangia</taxon>
    </lineage>
</organism>
<keyword evidence="6 9" id="KW-0067">ATP-binding</keyword>
<keyword evidence="4" id="KW-1003">Cell membrane</keyword>
<evidence type="ECO:0000256" key="4">
    <source>
        <dbReference type="ARBA" id="ARBA00022475"/>
    </source>
</evidence>
<dbReference type="InterPro" id="IPR003593">
    <property type="entry name" value="AAA+_ATPase"/>
</dbReference>
<dbReference type="Proteomes" id="UP001595817">
    <property type="component" value="Unassembled WGS sequence"/>
</dbReference>
<evidence type="ECO:0000256" key="5">
    <source>
        <dbReference type="ARBA" id="ARBA00022741"/>
    </source>
</evidence>
<dbReference type="NCBIfam" id="TIGR01727">
    <property type="entry name" value="oligo_HPY"/>
    <property type="match status" value="1"/>
</dbReference>
<dbReference type="EMBL" id="JBHSEC010000003">
    <property type="protein sequence ID" value="MFC4409538.1"/>
    <property type="molecule type" value="Genomic_DNA"/>
</dbReference>
<gene>
    <name evidence="9" type="ORF">ACFOZY_03695</name>
</gene>
<evidence type="ECO:0000256" key="7">
    <source>
        <dbReference type="ARBA" id="ARBA00023136"/>
    </source>
</evidence>
<dbReference type="InterPro" id="IPR017871">
    <property type="entry name" value="ABC_transporter-like_CS"/>
</dbReference>
<protein>
    <submittedName>
        <fullName evidence="9">ABC transporter ATP-binding protein</fullName>
    </submittedName>
</protein>
<dbReference type="GO" id="GO:0005524">
    <property type="term" value="F:ATP binding"/>
    <property type="evidence" value="ECO:0007669"/>
    <property type="project" value="UniProtKB-KW"/>
</dbReference>
<comment type="similarity">
    <text evidence="2">Belongs to the ABC transporter superfamily.</text>
</comment>
<evidence type="ECO:0000256" key="1">
    <source>
        <dbReference type="ARBA" id="ARBA00004202"/>
    </source>
</evidence>
<keyword evidence="5" id="KW-0547">Nucleotide-binding</keyword>
<dbReference type="Pfam" id="PF00005">
    <property type="entry name" value="ABC_tran"/>
    <property type="match status" value="1"/>
</dbReference>
<dbReference type="Gene3D" id="3.40.50.300">
    <property type="entry name" value="P-loop containing nucleotide triphosphate hydrolases"/>
    <property type="match status" value="1"/>
</dbReference>
<evidence type="ECO:0000259" key="8">
    <source>
        <dbReference type="PROSITE" id="PS50893"/>
    </source>
</evidence>
<reference evidence="10" key="1">
    <citation type="journal article" date="2019" name="Int. J. Syst. Evol. Microbiol.">
        <title>The Global Catalogue of Microorganisms (GCM) 10K type strain sequencing project: providing services to taxonomists for standard genome sequencing and annotation.</title>
        <authorList>
            <consortium name="The Broad Institute Genomics Platform"/>
            <consortium name="The Broad Institute Genome Sequencing Center for Infectious Disease"/>
            <person name="Wu L."/>
            <person name="Ma J."/>
        </authorList>
    </citation>
    <scope>NUCLEOTIDE SEQUENCE [LARGE SCALE GENOMIC DNA]</scope>
    <source>
        <strain evidence="10">CCUG 59778</strain>
    </source>
</reference>
<comment type="caution">
    <text evidence="9">The sequence shown here is derived from an EMBL/GenBank/DDBJ whole genome shotgun (WGS) entry which is preliminary data.</text>
</comment>
<keyword evidence="10" id="KW-1185">Reference proteome</keyword>
<accession>A0ABV8X0V4</accession>
<dbReference type="PANTHER" id="PTHR43297:SF2">
    <property type="entry name" value="DIPEPTIDE TRANSPORT ATP-BINDING PROTEIN DPPD"/>
    <property type="match status" value="1"/>
</dbReference>
<evidence type="ECO:0000256" key="2">
    <source>
        <dbReference type="ARBA" id="ARBA00005417"/>
    </source>
</evidence>
<dbReference type="PROSITE" id="PS00211">
    <property type="entry name" value="ABC_TRANSPORTER_1"/>
    <property type="match status" value="1"/>
</dbReference>
<keyword evidence="7" id="KW-0472">Membrane</keyword>
<sequence>MENIALKVENLRTSFYTEDGQVKAVDGVSFTMNKGETIAIVGESGCGKSVTSFSILRLINPPGKIDGGSILFDGKDLAKIKESEMRKIRGNDISMIFQEPLTSLNPVFKVGEQIAETILLHQSVSKKEAKTKSIELLKKVGIARPEKIYESYPHSLSGGMRQRVMIAMALSCNPKILIADEPTTALDVTIQAQILNLMLELKEEFNTSIIIITHDLGVVAEMADKVIVMYAGQVVEESDVFTIFKEPKHPYTVGLMESTPKVHELEDELKAIPGSVPSASNWPKGCRFYSRCPLRMDHCREHSPELFGDETHQVRCWLHKEEVVTQHAIVE</sequence>
<feature type="domain" description="ABC transporter" evidence="8">
    <location>
        <begin position="6"/>
        <end position="256"/>
    </location>
</feature>